<evidence type="ECO:0000313" key="1">
    <source>
        <dbReference type="EMBL" id="MBA9002059.1"/>
    </source>
</evidence>
<comment type="caution">
    <text evidence="1">The sequence shown here is derived from an EMBL/GenBank/DDBJ whole genome shotgun (WGS) entry which is preliminary data.</text>
</comment>
<accession>A0A7W3MUF2</accession>
<dbReference type="AlphaFoldDB" id="A0A7W3MUF2"/>
<protein>
    <submittedName>
        <fullName evidence="1">Uncharacterized protein</fullName>
    </submittedName>
</protein>
<sequence>MTEPNRVRPGNGCPPWCTADHRTTGNVHRVEVGAARVAGKYVPVVILQTPGGAPSVVISGPVFVEVHPDDQEDMARLLDLADQGELAGLIRQAADVTGGGVR</sequence>
<dbReference type="RefSeq" id="WP_182704218.1">
    <property type="nucleotide sequence ID" value="NZ_JACJII010000001.1"/>
</dbReference>
<evidence type="ECO:0000313" key="2">
    <source>
        <dbReference type="Proteomes" id="UP000539313"/>
    </source>
</evidence>
<dbReference type="EMBL" id="JACJII010000001">
    <property type="protein sequence ID" value="MBA9002059.1"/>
    <property type="molecule type" value="Genomic_DNA"/>
</dbReference>
<dbReference type="Proteomes" id="UP000539313">
    <property type="component" value="Unassembled WGS sequence"/>
</dbReference>
<keyword evidence="2" id="KW-1185">Reference proteome</keyword>
<gene>
    <name evidence="1" type="ORF">HNR21_000941</name>
</gene>
<name>A0A7W3MUF2_9ACTN</name>
<reference evidence="1 2" key="1">
    <citation type="submission" date="2020-08" db="EMBL/GenBank/DDBJ databases">
        <title>Sequencing the genomes of 1000 actinobacteria strains.</title>
        <authorList>
            <person name="Klenk H.-P."/>
        </authorList>
    </citation>
    <scope>NUCLEOTIDE SEQUENCE [LARGE SCALE GENOMIC DNA]</scope>
    <source>
        <strain evidence="1 2">DSM 45823</strain>
    </source>
</reference>
<organism evidence="1 2">
    <name type="scientific">Thermomonospora cellulosilytica</name>
    <dbReference type="NCBI Taxonomy" id="1411118"/>
    <lineage>
        <taxon>Bacteria</taxon>
        <taxon>Bacillati</taxon>
        <taxon>Actinomycetota</taxon>
        <taxon>Actinomycetes</taxon>
        <taxon>Streptosporangiales</taxon>
        <taxon>Thermomonosporaceae</taxon>
        <taxon>Thermomonospora</taxon>
    </lineage>
</organism>
<proteinExistence type="predicted"/>